<dbReference type="InterPro" id="IPR005198">
    <property type="entry name" value="Glyco_hydro_76"/>
</dbReference>
<dbReference type="PANTHER" id="PTHR12145:SF36">
    <property type="entry name" value="MANNAN ENDO-1,6-ALPHA-MANNOSIDASE DCW1"/>
    <property type="match status" value="1"/>
</dbReference>
<sequence length="466" mass="50602">MLSTKVGLLALQVVFFSFHHAAHALGLDVTQAQSIKDVTSNIAYGMMSYYTGNNTGDVPGNLPDPYYWWHAGAMFMSLVDYWYYTGDNSYVDVTKQAILHQAGDDFDFMPANQTKSEGNDDQLFWALAVLSAAEVRFPNPDSSKPSWIAQAQNVFDLQTTRWDEGECGGGLRWQVFTWNKGYNYKNTISNGGLFQMAARLARYTGNDTYVDWAEKVWDWCSSGVLFQAETDTQIILNDGTTTDSNCTRADQTQWTYVYGVFLAGTAFMYNHTGDDVWRVRTEKILTTVYATFFPEAAGAETMVEVTCEPSNNCDIDQQSFKAYLSRWMALTAQLVPSTHDDIFRRLRTSAQGAALQCSGAGKAPDACGRKWNEPAWDGTTGVCEQMAALQVVGSLMIDAGGLDAPASVASGGTSKPKSDGGGGSGSAGSGGSIYSKKVTAADKFGAAAVTILLVVGMCGTAFLMLM</sequence>
<reference evidence="14" key="1">
    <citation type="submission" date="2020-04" db="EMBL/GenBank/DDBJ databases">
        <title>Genome Assembly and Annotation of Botryosphaeria dothidea sdau 11-99, a Latent Pathogen of Apple Fruit Ring Rot in China.</title>
        <authorList>
            <person name="Yu C."/>
            <person name="Diao Y."/>
            <person name="Lu Q."/>
            <person name="Zhao J."/>
            <person name="Cui S."/>
            <person name="Peng C."/>
            <person name="He B."/>
            <person name="Liu H."/>
        </authorList>
    </citation>
    <scope>NUCLEOTIDE SEQUENCE [LARGE SCALE GENOMIC DNA]</scope>
    <source>
        <strain evidence="14">Sdau11-99</strain>
    </source>
</reference>
<dbReference type="OrthoDB" id="4187847at2759"/>
<feature type="compositionally biased region" description="Gly residues" evidence="11">
    <location>
        <begin position="419"/>
        <end position="430"/>
    </location>
</feature>
<evidence type="ECO:0000256" key="3">
    <source>
        <dbReference type="ARBA" id="ARBA00009699"/>
    </source>
</evidence>
<gene>
    <name evidence="14" type="ORF">GTA08_BOTSDO04290</name>
</gene>
<feature type="signal peptide" evidence="13">
    <location>
        <begin position="1"/>
        <end position="24"/>
    </location>
</feature>
<keyword evidence="8" id="KW-0325">Glycoprotein</keyword>
<dbReference type="EMBL" id="WWBZ02000022">
    <property type="protein sequence ID" value="KAF4307732.1"/>
    <property type="molecule type" value="Genomic_DNA"/>
</dbReference>
<keyword evidence="7 12" id="KW-0472">Membrane</keyword>
<name>A0A8H4IWN6_9PEZI</name>
<evidence type="ECO:0000256" key="8">
    <source>
        <dbReference type="ARBA" id="ARBA00023180"/>
    </source>
</evidence>
<dbReference type="EC" id="3.2.1.101" evidence="4 10"/>
<evidence type="ECO:0000256" key="10">
    <source>
        <dbReference type="PIRNR" id="PIRNR016302"/>
    </source>
</evidence>
<protein>
    <recommendedName>
        <fullName evidence="4 10">Mannan endo-1,6-alpha-mannosidase</fullName>
        <ecNumber evidence="4 10">3.2.1.101</ecNumber>
    </recommendedName>
</protein>
<dbReference type="InterPro" id="IPR014480">
    <property type="entry name" value="Mannan-1_6-alpha_mannosidase"/>
</dbReference>
<comment type="caution">
    <text evidence="14">The sequence shown here is derived from an EMBL/GenBank/DDBJ whole genome shotgun (WGS) entry which is preliminary data.</text>
</comment>
<dbReference type="GO" id="GO:0012505">
    <property type="term" value="C:endomembrane system"/>
    <property type="evidence" value="ECO:0007669"/>
    <property type="project" value="UniProtKB-SubCell"/>
</dbReference>
<comment type="similarity">
    <text evidence="3 10">Belongs to the glycosyl hydrolase 76 family.</text>
</comment>
<proteinExistence type="inferred from homology"/>
<feature type="transmembrane region" description="Helical" evidence="12">
    <location>
        <begin position="444"/>
        <end position="465"/>
    </location>
</feature>
<evidence type="ECO:0000256" key="12">
    <source>
        <dbReference type="SAM" id="Phobius"/>
    </source>
</evidence>
<dbReference type="GO" id="GO:0009272">
    <property type="term" value="P:fungal-type cell wall biogenesis"/>
    <property type="evidence" value="ECO:0007669"/>
    <property type="project" value="TreeGrafter"/>
</dbReference>
<dbReference type="FunFam" id="1.50.10.20:FF:000006">
    <property type="entry name" value="Mannan endo-1,6-alpha-mannosidase"/>
    <property type="match status" value="1"/>
</dbReference>
<organism evidence="14 15">
    <name type="scientific">Botryosphaeria dothidea</name>
    <dbReference type="NCBI Taxonomy" id="55169"/>
    <lineage>
        <taxon>Eukaryota</taxon>
        <taxon>Fungi</taxon>
        <taxon>Dikarya</taxon>
        <taxon>Ascomycota</taxon>
        <taxon>Pezizomycotina</taxon>
        <taxon>Dothideomycetes</taxon>
        <taxon>Dothideomycetes incertae sedis</taxon>
        <taxon>Botryosphaeriales</taxon>
        <taxon>Botryosphaeriaceae</taxon>
        <taxon>Botryosphaeria</taxon>
    </lineage>
</organism>
<dbReference type="Pfam" id="PF03663">
    <property type="entry name" value="Glyco_hydro_76"/>
    <property type="match status" value="1"/>
</dbReference>
<evidence type="ECO:0000256" key="4">
    <source>
        <dbReference type="ARBA" id="ARBA00012350"/>
    </source>
</evidence>
<dbReference type="PIRSF" id="PIRSF016302">
    <property type="entry name" value="Man_a_manosd"/>
    <property type="match status" value="1"/>
</dbReference>
<keyword evidence="12" id="KW-1133">Transmembrane helix</keyword>
<dbReference type="InterPro" id="IPR008928">
    <property type="entry name" value="6-hairpin_glycosidase_sf"/>
</dbReference>
<dbReference type="Gene3D" id="1.50.10.20">
    <property type="match status" value="1"/>
</dbReference>
<feature type="chain" id="PRO_5034097571" description="Mannan endo-1,6-alpha-mannosidase" evidence="13">
    <location>
        <begin position="25"/>
        <end position="466"/>
    </location>
</feature>
<evidence type="ECO:0000313" key="15">
    <source>
        <dbReference type="Proteomes" id="UP000572817"/>
    </source>
</evidence>
<dbReference type="GO" id="GO:0016052">
    <property type="term" value="P:carbohydrate catabolic process"/>
    <property type="evidence" value="ECO:0007669"/>
    <property type="project" value="InterPro"/>
</dbReference>
<evidence type="ECO:0000256" key="5">
    <source>
        <dbReference type="ARBA" id="ARBA00022729"/>
    </source>
</evidence>
<evidence type="ECO:0000256" key="9">
    <source>
        <dbReference type="ARBA" id="ARBA00023295"/>
    </source>
</evidence>
<evidence type="ECO:0000256" key="1">
    <source>
        <dbReference type="ARBA" id="ARBA00001452"/>
    </source>
</evidence>
<comment type="catalytic activity">
    <reaction evidence="1 10">
        <text>Random hydrolysis of (1-&gt;6)-alpha-D-mannosidic linkages in unbranched (1-&gt;6)-mannans.</text>
        <dbReference type="EC" id="3.2.1.101"/>
    </reaction>
</comment>
<keyword evidence="12" id="KW-0812">Transmembrane</keyword>
<evidence type="ECO:0000256" key="11">
    <source>
        <dbReference type="SAM" id="MobiDB-lite"/>
    </source>
</evidence>
<evidence type="ECO:0000256" key="7">
    <source>
        <dbReference type="ARBA" id="ARBA00023136"/>
    </source>
</evidence>
<evidence type="ECO:0000256" key="2">
    <source>
        <dbReference type="ARBA" id="ARBA00004308"/>
    </source>
</evidence>
<dbReference type="SUPFAM" id="SSF48208">
    <property type="entry name" value="Six-hairpin glycosidases"/>
    <property type="match status" value="1"/>
</dbReference>
<feature type="region of interest" description="Disordered" evidence="11">
    <location>
        <begin position="407"/>
        <end position="430"/>
    </location>
</feature>
<keyword evidence="5 13" id="KW-0732">Signal</keyword>
<dbReference type="AlphaFoldDB" id="A0A8H4IWN6"/>
<evidence type="ECO:0000256" key="13">
    <source>
        <dbReference type="SAM" id="SignalP"/>
    </source>
</evidence>
<evidence type="ECO:0000256" key="6">
    <source>
        <dbReference type="ARBA" id="ARBA00022801"/>
    </source>
</evidence>
<dbReference type="PANTHER" id="PTHR12145">
    <property type="entry name" value="MANNAN ENDO-1,6-ALPHA-MANNOSIDASE DCW1"/>
    <property type="match status" value="1"/>
</dbReference>
<keyword evidence="6 10" id="KW-0378">Hydrolase</keyword>
<evidence type="ECO:0000313" key="14">
    <source>
        <dbReference type="EMBL" id="KAF4307732.1"/>
    </source>
</evidence>
<keyword evidence="15" id="KW-1185">Reference proteome</keyword>
<comment type="subcellular location">
    <subcellularLocation>
        <location evidence="2">Endomembrane system</location>
    </subcellularLocation>
</comment>
<accession>A0A8H4IWN6</accession>
<dbReference type="GO" id="GO:0008496">
    <property type="term" value="F:mannan endo-1,6-alpha-mannosidase activity"/>
    <property type="evidence" value="ECO:0007669"/>
    <property type="project" value="UniProtKB-UniRule"/>
</dbReference>
<dbReference type="Proteomes" id="UP000572817">
    <property type="component" value="Unassembled WGS sequence"/>
</dbReference>
<keyword evidence="9 10" id="KW-0326">Glycosidase</keyword>